<feature type="domain" description="Tape measure protein N-terminal" evidence="4">
    <location>
        <begin position="270"/>
        <end position="463"/>
    </location>
</feature>
<dbReference type="Pfam" id="PF20155">
    <property type="entry name" value="TMP_3"/>
    <property type="match status" value="1"/>
</dbReference>
<evidence type="ECO:0000256" key="1">
    <source>
        <dbReference type="ARBA" id="ARBA00022465"/>
    </source>
</evidence>
<feature type="transmembrane region" description="Helical" evidence="3">
    <location>
        <begin position="533"/>
        <end position="562"/>
    </location>
</feature>
<keyword evidence="1" id="KW-1188">Viral release from host cell</keyword>
<protein>
    <recommendedName>
        <fullName evidence="4">Tape measure protein N-terminal domain-containing protein</fullName>
    </recommendedName>
</protein>
<keyword evidence="1" id="KW-1245">Viral tail assembly</keyword>
<keyword evidence="3" id="KW-0812">Transmembrane</keyword>
<keyword evidence="3" id="KW-0472">Membrane</keyword>
<evidence type="ECO:0000256" key="2">
    <source>
        <dbReference type="SAM" id="MobiDB-lite"/>
    </source>
</evidence>
<sequence length="785" mass="83847">MLQEEIARLTGKLVFQVDNRPLATFEKKLGGVLSMLKELSTLANKKFTVKVALDGRSLRAQIDKATKTKITLSNVDISNEALHLQGKRIQDYLNKTTINLNNVKVDIGKLIEQKRFIKTLLGQMQLELPVKLGLNKMEQELRRDLKGVSERNPLKISVQLANNNLAMKLRKAMIEAQKKMGELKIRVADPQVRLKVDKQHLIEEIKAAIASHDFNIRVGARRGDLGGGGGRRGEGGGGRSQAERGLSAAAGFARGALPGLGAAFAVNQLNQINQQMQAQQNAMTAVMGSEQAGKEQSAWVRNLSNTIGMDYRAVAPSYNKMLASGKTSGMSTESVQNIFQGVSEYGRTMGLDSEAMKGSMRAIEQMMNKGQVMSEELKGQLAERMPGAMSAMAEAAGFGDGPDAVAKLFKAMENGEVKSAAVLEKFSKILAERARDGDALAKAMESTAAQQARMNNAFSDSVAVFAAGGFDKGMAAFFKEMADAMTRSEPLIKALGGAFEILMKPINALIRLIGDLGEAWPKFAEALGVSEKALAALAVGIGIFLLPFGGFITAIGLAALAIEDLVTYFKGGESVFGNWIKNTEGAQESMDGLEESLTTLKNTWTELKASFEGVTNPFKDWSLDATLLSALDSVKALLDSITSVMRATIQIKEGNYADAGKTLFEGAKTAYEGFPLTKMYKAGSAAAGGAVDSGLGMLLNPNGSMKNSLPETYSGKIDRTGGGSTPLQPITIAPGAIPLQLTVQAPEGTDPHVFGNKLGVHVQTLLNEGIMNMLGAARAQQAEGQ</sequence>
<organism evidence="5 6">
    <name type="scientific">Pseudomonas phage PN09</name>
    <dbReference type="NCBI Taxonomy" id="2782564"/>
    <lineage>
        <taxon>Viruses</taxon>
        <taxon>Duplodnaviria</taxon>
        <taxon>Heunggongvirae</taxon>
        <taxon>Uroviricota</taxon>
        <taxon>Caudoviricetes</taxon>
        <taxon>Vandenendeviridae</taxon>
        <taxon>Gorskivirinae</taxon>
        <taxon>Otagovirus</taxon>
        <taxon>Otagovirus PN09</taxon>
    </lineage>
</organism>
<evidence type="ECO:0000313" key="6">
    <source>
        <dbReference type="Proteomes" id="UP000605974"/>
    </source>
</evidence>
<gene>
    <name evidence="5" type="ORF">PN09_078</name>
</gene>
<accession>A0A7S8BD71</accession>
<feature type="region of interest" description="Disordered" evidence="2">
    <location>
        <begin position="221"/>
        <end position="243"/>
    </location>
</feature>
<dbReference type="NCBIfam" id="TIGR02675">
    <property type="entry name" value="tape_meas_nterm"/>
    <property type="match status" value="1"/>
</dbReference>
<keyword evidence="6" id="KW-1185">Reference proteome</keyword>
<proteinExistence type="predicted"/>
<dbReference type="EMBL" id="MW175491">
    <property type="protein sequence ID" value="QPB10499.1"/>
    <property type="molecule type" value="Genomic_DNA"/>
</dbReference>
<reference evidence="5" key="1">
    <citation type="submission" date="2020-10" db="EMBL/GenBank/DDBJ databases">
        <authorList>
            <person name="Ni P."/>
        </authorList>
    </citation>
    <scope>NUCLEOTIDE SEQUENCE</scope>
</reference>
<evidence type="ECO:0000313" key="5">
    <source>
        <dbReference type="EMBL" id="QPB10499.1"/>
    </source>
</evidence>
<feature type="compositionally biased region" description="Gly residues" evidence="2">
    <location>
        <begin position="225"/>
        <end position="239"/>
    </location>
</feature>
<dbReference type="Proteomes" id="UP000605974">
    <property type="component" value="Segment"/>
</dbReference>
<name>A0A7S8BD71_9CAUD</name>
<dbReference type="InterPro" id="IPR013491">
    <property type="entry name" value="Tape_meas_N"/>
</dbReference>
<keyword evidence="3" id="KW-1133">Transmembrane helix</keyword>
<evidence type="ECO:0000259" key="4">
    <source>
        <dbReference type="Pfam" id="PF20155"/>
    </source>
</evidence>
<dbReference type="GO" id="GO:0098003">
    <property type="term" value="P:viral tail assembly"/>
    <property type="evidence" value="ECO:0007669"/>
    <property type="project" value="UniProtKB-KW"/>
</dbReference>
<evidence type="ECO:0000256" key="3">
    <source>
        <dbReference type="SAM" id="Phobius"/>
    </source>
</evidence>